<keyword evidence="15" id="KW-1185">Reference proteome</keyword>
<reference evidence="14" key="1">
    <citation type="journal article" date="2023" name="IScience">
        <title>Live-bearing cockroach genome reveals convergent evolutionary mechanisms linked to viviparity in insects and beyond.</title>
        <authorList>
            <person name="Fouks B."/>
            <person name="Harrison M.C."/>
            <person name="Mikhailova A.A."/>
            <person name="Marchal E."/>
            <person name="English S."/>
            <person name="Carruthers M."/>
            <person name="Jennings E.C."/>
            <person name="Chiamaka E.L."/>
            <person name="Frigard R.A."/>
            <person name="Pippel M."/>
            <person name="Attardo G.M."/>
            <person name="Benoit J.B."/>
            <person name="Bornberg-Bauer E."/>
            <person name="Tobe S.S."/>
        </authorList>
    </citation>
    <scope>NUCLEOTIDE SEQUENCE</scope>
    <source>
        <strain evidence="14">Stay&amp;Tobe</strain>
    </source>
</reference>
<dbReference type="PANTHER" id="PTHR10751">
    <property type="entry name" value="GUANYLATE BINDING PROTEIN"/>
    <property type="match status" value="1"/>
</dbReference>
<evidence type="ECO:0000256" key="11">
    <source>
        <dbReference type="PROSITE-ProRule" id="PRU01052"/>
    </source>
</evidence>
<dbReference type="InterPro" id="IPR027417">
    <property type="entry name" value="P-loop_NTPase"/>
</dbReference>
<evidence type="ECO:0000256" key="6">
    <source>
        <dbReference type="ARBA" id="ARBA00022842"/>
    </source>
</evidence>
<dbReference type="Pfam" id="PF02263">
    <property type="entry name" value="GBP"/>
    <property type="match status" value="1"/>
</dbReference>
<evidence type="ECO:0000256" key="12">
    <source>
        <dbReference type="SAM" id="Phobius"/>
    </source>
</evidence>
<dbReference type="Proteomes" id="UP001233999">
    <property type="component" value="Unassembled WGS sequence"/>
</dbReference>
<proteinExistence type="inferred from homology"/>
<reference evidence="14" key="2">
    <citation type="submission" date="2023-05" db="EMBL/GenBank/DDBJ databases">
        <authorList>
            <person name="Fouks B."/>
        </authorList>
    </citation>
    <scope>NUCLEOTIDE SEQUENCE</scope>
    <source>
        <strain evidence="14">Stay&amp;Tobe</strain>
        <tissue evidence="14">Testes</tissue>
    </source>
</reference>
<keyword evidence="7 12" id="KW-1133">Transmembrane helix</keyword>
<dbReference type="InterPro" id="IPR036543">
    <property type="entry name" value="Guanylate-bd_C_sf"/>
</dbReference>
<keyword evidence="8" id="KW-0342">GTP-binding</keyword>
<evidence type="ECO:0000256" key="2">
    <source>
        <dbReference type="ARBA" id="ARBA00022692"/>
    </source>
</evidence>
<evidence type="ECO:0000313" key="14">
    <source>
        <dbReference type="EMBL" id="KAJ9576798.1"/>
    </source>
</evidence>
<dbReference type="GO" id="GO:0003924">
    <property type="term" value="F:GTPase activity"/>
    <property type="evidence" value="ECO:0007669"/>
    <property type="project" value="InterPro"/>
</dbReference>
<evidence type="ECO:0000256" key="5">
    <source>
        <dbReference type="ARBA" id="ARBA00022824"/>
    </source>
</evidence>
<comment type="catalytic activity">
    <reaction evidence="10">
        <text>GTP + H2O = GDP + phosphate + H(+)</text>
        <dbReference type="Rhea" id="RHEA:19669"/>
        <dbReference type="ChEBI" id="CHEBI:15377"/>
        <dbReference type="ChEBI" id="CHEBI:15378"/>
        <dbReference type="ChEBI" id="CHEBI:37565"/>
        <dbReference type="ChEBI" id="CHEBI:43474"/>
        <dbReference type="ChEBI" id="CHEBI:58189"/>
    </reaction>
    <physiologicalReaction direction="left-to-right" evidence="10">
        <dbReference type="Rhea" id="RHEA:19670"/>
    </physiologicalReaction>
</comment>
<dbReference type="SUPFAM" id="SSF52540">
    <property type="entry name" value="P-loop containing nucleoside triphosphate hydrolases"/>
    <property type="match status" value="1"/>
</dbReference>
<dbReference type="Gene3D" id="1.20.58.420">
    <property type="entry name" value="AHSP"/>
    <property type="match status" value="1"/>
</dbReference>
<evidence type="ECO:0000256" key="10">
    <source>
        <dbReference type="ARBA" id="ARBA00049117"/>
    </source>
</evidence>
<keyword evidence="9 12" id="KW-0472">Membrane</keyword>
<protein>
    <recommendedName>
        <fullName evidence="13">GB1/RHD3-type G domain-containing protein</fullName>
    </recommendedName>
</protein>
<dbReference type="InterPro" id="IPR030386">
    <property type="entry name" value="G_GB1_RHD3_dom"/>
</dbReference>
<dbReference type="FunFam" id="1.20.58.420:FF:000001">
    <property type="entry name" value="Atlastin-1 isoform 1"/>
    <property type="match status" value="1"/>
</dbReference>
<dbReference type="GO" id="GO:0005525">
    <property type="term" value="F:GTP binding"/>
    <property type="evidence" value="ECO:0007669"/>
    <property type="project" value="UniProtKB-KW"/>
</dbReference>
<feature type="transmembrane region" description="Helical" evidence="12">
    <location>
        <begin position="480"/>
        <end position="497"/>
    </location>
</feature>
<dbReference type="AlphaFoldDB" id="A0AAD7ZA89"/>
<comment type="subcellular location">
    <subcellularLocation>
        <location evidence="1">Endoplasmic reticulum membrane</location>
        <topology evidence="1">Multi-pass membrane protein</topology>
    </subcellularLocation>
</comment>
<dbReference type="FunFam" id="3.40.50.300:FF:003207">
    <property type="entry name" value="ATLastiN (Endoplasmic reticulum GTPase) related"/>
    <property type="match status" value="1"/>
</dbReference>
<evidence type="ECO:0000256" key="9">
    <source>
        <dbReference type="ARBA" id="ARBA00023136"/>
    </source>
</evidence>
<accession>A0AAD7ZA89</accession>
<dbReference type="PROSITE" id="PS51715">
    <property type="entry name" value="G_GB1_RHD3"/>
    <property type="match status" value="1"/>
</dbReference>
<dbReference type="EMBL" id="JASPKZ010009391">
    <property type="protein sequence ID" value="KAJ9576798.1"/>
    <property type="molecule type" value="Genomic_DNA"/>
</dbReference>
<evidence type="ECO:0000256" key="8">
    <source>
        <dbReference type="ARBA" id="ARBA00023134"/>
    </source>
</evidence>
<name>A0AAD7ZA89_DIPPU</name>
<evidence type="ECO:0000256" key="1">
    <source>
        <dbReference type="ARBA" id="ARBA00004477"/>
    </source>
</evidence>
<evidence type="ECO:0000313" key="15">
    <source>
        <dbReference type="Proteomes" id="UP001233999"/>
    </source>
</evidence>
<gene>
    <name evidence="14" type="ORF">L9F63_006639</name>
</gene>
<keyword evidence="2 12" id="KW-0812">Transmembrane</keyword>
<sequence length="560" mass="63422">MADREQRKHRTGSGFDRLHECGDKVVEENRMGGRPVQIITTRENHIFELDEEALASILLQDHVKDKNVVVVSVAGAFRKGKSFLLDFFLRYMITQGNPDWMGSDDEPLEGFSWRGGSERDTTGILIWSEVFITDLPNGEQVAVILMDTQGAFDSESTVRDCATVFALSTMLSSVQIYNLLHNIQEDDLQHLQLFTEYGRLALEDSGNTPFQKLQFLVRDWSFPYEADYGPRGGEIILNRRLQMSEKQHPELQSLRKHIRSCFTNISCFLMPHPGLKVATNPEFDGKLSDIETDFKKQLQTLVPMVLDPENLVIKEIGGQKVKAKELLQYFKSYLEIYKGDELPEPKSMLVATAEANNLAAVAAARETYTSLMESVCGGAKPYLNSAHLEAEHQRIKEKALYQFVHKRKMGGESFSESYKERLDKELEDLYTQFRTHNESKNIFKAARTPAVFFATAVIFYILSGIFGLFGLYSLSNLCNLIMGCAMLCLGIWAYVRYSGEMREIGAYLDEAANLLWENVMKPTYQQFLEKSLQHAALQATEVAISSSNSTIQSNGKLKHS</sequence>
<feature type="domain" description="GB1/RHD3-type G" evidence="13">
    <location>
        <begin position="65"/>
        <end position="310"/>
    </location>
</feature>
<evidence type="ECO:0000256" key="4">
    <source>
        <dbReference type="ARBA" id="ARBA00022801"/>
    </source>
</evidence>
<dbReference type="Gene3D" id="3.40.50.300">
    <property type="entry name" value="P-loop containing nucleotide triphosphate hydrolases"/>
    <property type="match status" value="1"/>
</dbReference>
<dbReference type="InterPro" id="IPR015894">
    <property type="entry name" value="Guanylate-bd_N"/>
</dbReference>
<comment type="caution">
    <text evidence="14">The sequence shown here is derived from an EMBL/GenBank/DDBJ whole genome shotgun (WGS) entry which is preliminary data.</text>
</comment>
<evidence type="ECO:0000256" key="3">
    <source>
        <dbReference type="ARBA" id="ARBA00022741"/>
    </source>
</evidence>
<keyword evidence="4" id="KW-0378">Hydrolase</keyword>
<keyword evidence="6" id="KW-0460">Magnesium</keyword>
<feature type="transmembrane region" description="Helical" evidence="12">
    <location>
        <begin position="450"/>
        <end position="474"/>
    </location>
</feature>
<dbReference type="GO" id="GO:0005789">
    <property type="term" value="C:endoplasmic reticulum membrane"/>
    <property type="evidence" value="ECO:0007669"/>
    <property type="project" value="UniProtKB-SubCell"/>
</dbReference>
<keyword evidence="5" id="KW-0256">Endoplasmic reticulum</keyword>
<evidence type="ECO:0000259" key="13">
    <source>
        <dbReference type="PROSITE" id="PS51715"/>
    </source>
</evidence>
<evidence type="ECO:0000256" key="7">
    <source>
        <dbReference type="ARBA" id="ARBA00022989"/>
    </source>
</evidence>
<dbReference type="CDD" id="cd01851">
    <property type="entry name" value="GBP"/>
    <property type="match status" value="1"/>
</dbReference>
<comment type="similarity">
    <text evidence="11">Belongs to the TRAFAC class dynamin-like GTPase superfamily. GB1/RHD3 GTPase family.</text>
</comment>
<dbReference type="SUPFAM" id="SSF48340">
    <property type="entry name" value="Interferon-induced guanylate-binding protein 1 (GBP1), C-terminal domain"/>
    <property type="match status" value="1"/>
</dbReference>
<keyword evidence="3" id="KW-0547">Nucleotide-binding</keyword>
<organism evidence="14 15">
    <name type="scientific">Diploptera punctata</name>
    <name type="common">Pacific beetle cockroach</name>
    <dbReference type="NCBI Taxonomy" id="6984"/>
    <lineage>
        <taxon>Eukaryota</taxon>
        <taxon>Metazoa</taxon>
        <taxon>Ecdysozoa</taxon>
        <taxon>Arthropoda</taxon>
        <taxon>Hexapoda</taxon>
        <taxon>Insecta</taxon>
        <taxon>Pterygota</taxon>
        <taxon>Neoptera</taxon>
        <taxon>Polyneoptera</taxon>
        <taxon>Dictyoptera</taxon>
        <taxon>Blattodea</taxon>
        <taxon>Blaberoidea</taxon>
        <taxon>Blaberidae</taxon>
        <taxon>Diplopterinae</taxon>
        <taxon>Diploptera</taxon>
    </lineage>
</organism>
<dbReference type="FunFam" id="3.40.50.300:FF:004169">
    <property type="entry name" value="Atlastin 3"/>
    <property type="match status" value="1"/>
</dbReference>